<keyword evidence="1" id="KW-1133">Transmembrane helix</keyword>
<dbReference type="AlphaFoldDB" id="A0AA97CWR2"/>
<organism evidence="2">
    <name type="scientific">Gordonia sp. MP11Mi</name>
    <dbReference type="NCBI Taxonomy" id="3022769"/>
    <lineage>
        <taxon>Bacteria</taxon>
        <taxon>Bacillati</taxon>
        <taxon>Actinomycetota</taxon>
        <taxon>Actinomycetes</taxon>
        <taxon>Mycobacteriales</taxon>
        <taxon>Gordoniaceae</taxon>
        <taxon>Gordonia</taxon>
    </lineage>
</organism>
<protein>
    <submittedName>
        <fullName evidence="2">Uncharacterized protein</fullName>
    </submittedName>
</protein>
<name>A0AA97CWR2_9ACTN</name>
<keyword evidence="1" id="KW-0472">Membrane</keyword>
<evidence type="ECO:0000313" key="2">
    <source>
        <dbReference type="EMBL" id="WOC12622.1"/>
    </source>
</evidence>
<accession>A0AA97CWR2</accession>
<reference evidence="2" key="1">
    <citation type="submission" date="2023-06" db="EMBL/GenBank/DDBJ databases">
        <title>Gordonia sp. nov. and Pseudochrobactrum sp. nov., two species isolated from the burying beetle Nicrophorus vespilloides.</title>
        <authorList>
            <person name="Poehlein A."/>
            <person name="Guzman J."/>
            <person name="Daniel R."/>
            <person name="Vilcinskas A."/>
        </authorList>
    </citation>
    <scope>NUCLEOTIDE SEQUENCE</scope>
    <source>
        <strain evidence="2">MP11Mi</strain>
    </source>
</reference>
<evidence type="ECO:0000256" key="1">
    <source>
        <dbReference type="SAM" id="Phobius"/>
    </source>
</evidence>
<sequence>MTFLFTADPKPGRSSWSGRINRLGQTSETAVLCSMLRHTYRVDTVIAVLVGLLTLLSVWFARRQVRLAQIESGGRTTAIAASASPLLQEDGRRECSVSVQSHGPGKLHALRIDVVNVGEDGLHSDRVETFSCDSEPVEWQVVLSDEQIEDAWVVVSWGATRSTPLGRIDFLSEAVRRRIQKPGEDCAAPIEVWKYKRPYWFWAAFENRRRWWMPGSGRHRQLGEYVLYRPNGRKLSQGPLADPTVADTDADE</sequence>
<keyword evidence="1" id="KW-0812">Transmembrane</keyword>
<feature type="transmembrane region" description="Helical" evidence="1">
    <location>
        <begin position="44"/>
        <end position="61"/>
    </location>
</feature>
<dbReference type="EMBL" id="CP128986">
    <property type="protein sequence ID" value="WOC12622.1"/>
    <property type="molecule type" value="Genomic_DNA"/>
</dbReference>
<gene>
    <name evidence="2" type="ORF">MP11Mi_17120</name>
</gene>
<proteinExistence type="predicted"/>